<feature type="compositionally biased region" description="Polar residues" evidence="4">
    <location>
        <begin position="434"/>
        <end position="444"/>
    </location>
</feature>
<feature type="region of interest" description="Disordered" evidence="4">
    <location>
        <begin position="17"/>
        <end position="39"/>
    </location>
</feature>
<dbReference type="EMBL" id="CM035411">
    <property type="protein sequence ID" value="KAH7435912.1"/>
    <property type="molecule type" value="Genomic_DNA"/>
</dbReference>
<dbReference type="AlphaFoldDB" id="A0A8T2UIC5"/>
<evidence type="ECO:0000256" key="4">
    <source>
        <dbReference type="SAM" id="MobiDB-lite"/>
    </source>
</evidence>
<dbReference type="GO" id="GO:0070286">
    <property type="term" value="P:axonemal dynein complex assembly"/>
    <property type="evidence" value="ECO:0007669"/>
    <property type="project" value="InterPro"/>
</dbReference>
<feature type="coiled-coil region" evidence="3">
    <location>
        <begin position="234"/>
        <end position="283"/>
    </location>
</feature>
<evidence type="ECO:0000256" key="1">
    <source>
        <dbReference type="ARBA" id="ARBA00009688"/>
    </source>
</evidence>
<reference evidence="7" key="1">
    <citation type="submission" date="2021-08" db="EMBL/GenBank/DDBJ databases">
        <title>WGS assembly of Ceratopteris richardii.</title>
        <authorList>
            <person name="Marchant D.B."/>
            <person name="Chen G."/>
            <person name="Jenkins J."/>
            <person name="Shu S."/>
            <person name="Leebens-Mack J."/>
            <person name="Grimwood J."/>
            <person name="Schmutz J."/>
            <person name="Soltis P."/>
            <person name="Soltis D."/>
            <person name="Chen Z.-H."/>
        </authorList>
    </citation>
    <scope>NUCLEOTIDE SEQUENCE</scope>
    <source>
        <strain evidence="7">Whitten #5841</strain>
        <tissue evidence="7">Leaf</tissue>
    </source>
</reference>
<protein>
    <submittedName>
        <fullName evidence="7">Uncharacterized protein</fullName>
    </submittedName>
</protein>
<organism evidence="7 8">
    <name type="scientific">Ceratopteris richardii</name>
    <name type="common">Triangle waterfern</name>
    <dbReference type="NCBI Taxonomy" id="49495"/>
    <lineage>
        <taxon>Eukaryota</taxon>
        <taxon>Viridiplantae</taxon>
        <taxon>Streptophyta</taxon>
        <taxon>Embryophyta</taxon>
        <taxon>Tracheophyta</taxon>
        <taxon>Polypodiopsida</taxon>
        <taxon>Polypodiidae</taxon>
        <taxon>Polypodiales</taxon>
        <taxon>Pteridineae</taxon>
        <taxon>Pteridaceae</taxon>
        <taxon>Parkerioideae</taxon>
        <taxon>Ceratopteris</taxon>
    </lineage>
</organism>
<accession>A0A8T2UIC5</accession>
<feature type="domain" description="Dynein regulatory complex protein 1 C-terminal" evidence="6">
    <location>
        <begin position="496"/>
        <end position="550"/>
    </location>
</feature>
<keyword evidence="8" id="KW-1185">Reference proteome</keyword>
<evidence type="ECO:0000259" key="5">
    <source>
        <dbReference type="Pfam" id="PF14772"/>
    </source>
</evidence>
<dbReference type="Pfam" id="PF14772">
    <property type="entry name" value="NYD-SP28"/>
    <property type="match status" value="1"/>
</dbReference>
<dbReference type="InterPro" id="IPR039750">
    <property type="entry name" value="DRC1/DRC2"/>
</dbReference>
<dbReference type="InterPro" id="IPR029440">
    <property type="entry name" value="DRC1_C"/>
</dbReference>
<proteinExistence type="inferred from homology"/>
<comment type="similarity">
    <text evidence="1">Belongs to the DRC1 family.</text>
</comment>
<feature type="region of interest" description="Disordered" evidence="4">
    <location>
        <begin position="434"/>
        <end position="477"/>
    </location>
</feature>
<dbReference type="InterPro" id="IPR039505">
    <property type="entry name" value="DRC1/2_N"/>
</dbReference>
<dbReference type="GO" id="GO:0060285">
    <property type="term" value="P:cilium-dependent cell motility"/>
    <property type="evidence" value="ECO:0007669"/>
    <property type="project" value="TreeGrafter"/>
</dbReference>
<feature type="compositionally biased region" description="Basic and acidic residues" evidence="4">
    <location>
        <begin position="445"/>
        <end position="477"/>
    </location>
</feature>
<evidence type="ECO:0000313" key="7">
    <source>
        <dbReference type="EMBL" id="KAH7435911.1"/>
    </source>
</evidence>
<evidence type="ECO:0000256" key="2">
    <source>
        <dbReference type="ARBA" id="ARBA00023054"/>
    </source>
</evidence>
<dbReference type="OrthoDB" id="1897548at2759"/>
<dbReference type="PANTHER" id="PTHR21625">
    <property type="entry name" value="NYD-SP28 PROTEIN"/>
    <property type="match status" value="1"/>
</dbReference>
<dbReference type="Proteomes" id="UP000825935">
    <property type="component" value="Chromosome 6"/>
</dbReference>
<keyword evidence="2 3" id="KW-0175">Coiled coil</keyword>
<dbReference type="EMBL" id="CM035411">
    <property type="protein sequence ID" value="KAH7435911.1"/>
    <property type="molecule type" value="Genomic_DNA"/>
</dbReference>
<dbReference type="GO" id="GO:0005858">
    <property type="term" value="C:axonemal dynein complex"/>
    <property type="evidence" value="ECO:0007669"/>
    <property type="project" value="InterPro"/>
</dbReference>
<dbReference type="PANTHER" id="PTHR21625:SF1">
    <property type="entry name" value="DYNEIN REGULATORY COMPLEX PROTEIN 1"/>
    <property type="match status" value="1"/>
</dbReference>
<evidence type="ECO:0000256" key="3">
    <source>
        <dbReference type="SAM" id="Coils"/>
    </source>
</evidence>
<dbReference type="GO" id="GO:0003352">
    <property type="term" value="P:regulation of cilium movement"/>
    <property type="evidence" value="ECO:0007669"/>
    <property type="project" value="TreeGrafter"/>
</dbReference>
<name>A0A8T2UIC5_CERRI</name>
<sequence length="561" mass="64439">MEGAGPPQIEVRREFPKNDEMKETKVVSSSSIPTRGSMENIVEPGLNDMGVCMSLNKTASIMSSMLMATNTIRAAACEGECDHICGKDDKKRTISSEIFEEDAVCKSKMEHIRSRWQELLSCQAPQELAQNIAKQCHACDELIESKKSLIEEIHGELKAVDEDYQRMFRQQSKDLDMLILSMGTQVMNLHSIHIEELATVEADFMEQRKGLMQRNKTEIDSLLKSVRNTEGLVKEELTKKIEDYAKTLDNIQTEDNEDYNLLKVRLETDIQILEQHLESMAAAYQLNTEKLDYNYAVLVERDHDNYITAGQQKRKLTKQRDTLCTLKARHNDYEKRFLMQNSKLASDYEKTMRLLQDLQSKEHQLQAAHQKQYWDFVHMHHHSIAVLASKLLQADKTIHEEQLGWVWCPPPRDIYSSFDSVLCSRKKGSSNTEQIQCLSSQEPHTVSKDDSADELHEESKKLEHVDEGSVRSSQKELEVHDPKSENHCISEIENIWRSYCDLIPPKILNVWASLAVTMVGYNQLLKNRAKVMHEVFALSQQKKLLQGALNHCMLSKASKRC</sequence>
<dbReference type="OMA" id="EDIACTE"/>
<comment type="caution">
    <text evidence="7">The sequence shown here is derived from an EMBL/GenBank/DDBJ whole genome shotgun (WGS) entry which is preliminary data.</text>
</comment>
<feature type="domain" description="Dynein regulatory complex protein 1/2 N-terminal" evidence="5">
    <location>
        <begin position="87"/>
        <end position="175"/>
    </location>
</feature>
<dbReference type="Pfam" id="PF14775">
    <property type="entry name" value="NYD-SP28_assoc"/>
    <property type="match status" value="1"/>
</dbReference>
<gene>
    <name evidence="7" type="ORF">KP509_06G083700</name>
</gene>
<evidence type="ECO:0000259" key="6">
    <source>
        <dbReference type="Pfam" id="PF14775"/>
    </source>
</evidence>
<evidence type="ECO:0000313" key="8">
    <source>
        <dbReference type="Proteomes" id="UP000825935"/>
    </source>
</evidence>